<dbReference type="InParanoid" id="A0A024GRW2"/>
<dbReference type="Pfam" id="PF00787">
    <property type="entry name" value="PX"/>
    <property type="match status" value="1"/>
</dbReference>
<proteinExistence type="predicted"/>
<organism evidence="2 3">
    <name type="scientific">Albugo candida</name>
    <dbReference type="NCBI Taxonomy" id="65357"/>
    <lineage>
        <taxon>Eukaryota</taxon>
        <taxon>Sar</taxon>
        <taxon>Stramenopiles</taxon>
        <taxon>Oomycota</taxon>
        <taxon>Peronosporomycetes</taxon>
        <taxon>Albuginales</taxon>
        <taxon>Albuginaceae</taxon>
        <taxon>Albugo</taxon>
    </lineage>
</organism>
<dbReference type="InterPro" id="IPR036871">
    <property type="entry name" value="PX_dom_sf"/>
</dbReference>
<dbReference type="EMBL" id="CAIX01000296">
    <property type="protein sequence ID" value="CCI49431.1"/>
    <property type="molecule type" value="Genomic_DNA"/>
</dbReference>
<evidence type="ECO:0000259" key="1">
    <source>
        <dbReference type="Pfam" id="PF00787"/>
    </source>
</evidence>
<dbReference type="STRING" id="65357.A0A024GRW2"/>
<accession>A0A024GRW2</accession>
<reference evidence="2 3" key="1">
    <citation type="submission" date="2012-05" db="EMBL/GenBank/DDBJ databases">
        <title>Recombination and specialization in a pathogen metapopulation.</title>
        <authorList>
            <person name="Gardiner A."/>
            <person name="Kemen E."/>
            <person name="Schultz-Larsen T."/>
            <person name="MacLean D."/>
            <person name="Van Oosterhout C."/>
            <person name="Jones J.D.G."/>
        </authorList>
    </citation>
    <scope>NUCLEOTIDE SEQUENCE [LARGE SCALE GENOMIC DNA]</scope>
    <source>
        <strain evidence="2 3">Ac Nc2</strain>
    </source>
</reference>
<dbReference type="Gene3D" id="3.30.1520.10">
    <property type="entry name" value="Phox-like domain"/>
    <property type="match status" value="1"/>
</dbReference>
<comment type="caution">
    <text evidence="2">The sequence shown here is derived from an EMBL/GenBank/DDBJ whole genome shotgun (WGS) entry which is preliminary data.</text>
</comment>
<dbReference type="InterPro" id="IPR001683">
    <property type="entry name" value="PX_dom"/>
</dbReference>
<dbReference type="GO" id="GO:0035091">
    <property type="term" value="F:phosphatidylinositol binding"/>
    <property type="evidence" value="ECO:0007669"/>
    <property type="project" value="InterPro"/>
</dbReference>
<evidence type="ECO:0000313" key="3">
    <source>
        <dbReference type="Proteomes" id="UP000053237"/>
    </source>
</evidence>
<sequence length="218" mass="25607">MVKSFARSFSQPEPRLKALQESFVSSANRFRKSVHLRKERFPSTTVPFAVSLLQHVQIIFPKAIVPNKQFGTPQYVMRVRNTVLDQSWEINHPFAEFYEFKQKILKELQHGHLCSSKCPYLYDFVSHHFPRRHIFRTRRASVIAARCSQLREFMLAILTAVNENQDRQCPILSNTIARILYDFLHQNMFRDNNRTTPYVTAVLECKRQVRFAIGSFGL</sequence>
<keyword evidence="3" id="KW-1185">Reference proteome</keyword>
<gene>
    <name evidence="2" type="ORF">BN9_107450</name>
</gene>
<evidence type="ECO:0000313" key="2">
    <source>
        <dbReference type="EMBL" id="CCI49431.1"/>
    </source>
</evidence>
<name>A0A024GRW2_9STRA</name>
<dbReference type="OrthoDB" id="20507at2759"/>
<dbReference type="AlphaFoldDB" id="A0A024GRW2"/>
<dbReference type="SUPFAM" id="SSF64268">
    <property type="entry name" value="PX domain"/>
    <property type="match status" value="1"/>
</dbReference>
<dbReference type="Proteomes" id="UP000053237">
    <property type="component" value="Unassembled WGS sequence"/>
</dbReference>
<feature type="domain" description="PX" evidence="1">
    <location>
        <begin position="85"/>
        <end position="160"/>
    </location>
</feature>
<protein>
    <recommendedName>
        <fullName evidence="1">PX domain-containing protein</fullName>
    </recommendedName>
</protein>